<dbReference type="SUPFAM" id="SSF54373">
    <property type="entry name" value="FAD-linked reductases, C-terminal domain"/>
    <property type="match status" value="1"/>
</dbReference>
<dbReference type="SUPFAM" id="SSF51971">
    <property type="entry name" value="Nucleotide-binding domain"/>
    <property type="match status" value="1"/>
</dbReference>
<name>A0AAE3SYW4_9BURK</name>
<dbReference type="Pfam" id="PF01266">
    <property type="entry name" value="DAO"/>
    <property type="match status" value="1"/>
</dbReference>
<protein>
    <recommendedName>
        <fullName evidence="10">tRNA 5-methylaminomethyl-2-thiouridine biosynthesis bifunctional protein MnmC</fullName>
        <shortName evidence="10">tRNA mnm(5)s(2)U biosynthesis bifunctional protein</shortName>
    </recommendedName>
    <domain>
        <recommendedName>
            <fullName evidence="10">tRNA (mnm(5)s(2)U34)-methyltransferase</fullName>
            <ecNumber evidence="10">2.1.1.61</ecNumber>
        </recommendedName>
    </domain>
    <domain>
        <recommendedName>
            <fullName evidence="10">FAD-dependent cmnm(5)s(2)U34 oxidoreductase</fullName>
            <ecNumber evidence="10">1.5.-.-</ecNumber>
        </recommendedName>
    </domain>
</protein>
<keyword evidence="1 10" id="KW-0963">Cytoplasm</keyword>
<evidence type="ECO:0000256" key="3">
    <source>
        <dbReference type="ARBA" id="ARBA00022630"/>
    </source>
</evidence>
<comment type="caution">
    <text evidence="13">The sequence shown here is derived from an EMBL/GenBank/DDBJ whole genome shotgun (WGS) entry which is preliminary data.</text>
</comment>
<dbReference type="EC" id="2.1.1.61" evidence="10"/>
<evidence type="ECO:0000256" key="8">
    <source>
        <dbReference type="ARBA" id="ARBA00023002"/>
    </source>
</evidence>
<dbReference type="InterPro" id="IPR029063">
    <property type="entry name" value="SAM-dependent_MTases_sf"/>
</dbReference>
<evidence type="ECO:0000256" key="2">
    <source>
        <dbReference type="ARBA" id="ARBA00022603"/>
    </source>
</evidence>
<evidence type="ECO:0000256" key="1">
    <source>
        <dbReference type="ARBA" id="ARBA00022490"/>
    </source>
</evidence>
<dbReference type="HAMAP" id="MF_01102">
    <property type="entry name" value="MnmC"/>
    <property type="match status" value="1"/>
</dbReference>
<keyword evidence="5 10" id="KW-0949">S-adenosyl-L-methionine</keyword>
<keyword evidence="7 10" id="KW-0274">FAD</keyword>
<keyword evidence="9 10" id="KW-0511">Multifunctional enzyme</keyword>
<keyword evidence="14" id="KW-1185">Reference proteome</keyword>
<accession>A0AAE3SYW4</accession>
<keyword evidence="8 10" id="KW-0560">Oxidoreductase</keyword>
<dbReference type="InterPro" id="IPR017610">
    <property type="entry name" value="tRNA_S-uridine_synth_MnmC_C"/>
</dbReference>
<sequence length="625" mass="66961">MIAPVEWRPDGLPFSPRFGDIYHSESGALAQTRHVFIGGCGLPQAWRGQAQWRILETGFGLGLNFLATWQAWRADPQRPGLLHFVSVEAFPVTQEDLLRAARAHPELLPLAEALAAQWQGLLPGFHRLAFDQGRVLLTLCVGEVQPMLRAHRPFQADSLFLDGFSPRLNPQMWTPETLKAVARFARPGTRLGTWTYARAVRDALTPLGFVLTRAPGLPPKRDALQGVFAPNWTRRPSPAVQQVLDEEAGPIARCAVVGAGLAGAAVAASLARRGWQVTVLDAAARPAAAASGTPAAVLAPHVSPDDALLSRLTRAGARATWQEVRRLLVQGQDWQAPGVLERRTPQGLRLPPLWQPDGPNRSWVADAATLQAAALPTDTPALRHDEGGWVRPARLVQAWLAQPGIRFEGEAPIARIDWADGLFTLSDAAGRVRARAERVVLAGGASGRALAQGLPLQPVRGQLAWGPHPEEGLAAGVLPAMPLNGDGHLVPWLADDAGRPCWLTGSTFEPGDDSSALRPEGRAHNLARLARLHPPLAAALAPAFAQGRVQDWAGVRCASADRRPLVGPLDAARPGLWVCTALGSRGLSFATLCAELLAARWHGEPLPVPAAWARGVDTARLRDAG</sequence>
<comment type="subcellular location">
    <subcellularLocation>
        <location evidence="10">Cytoplasm</location>
    </subcellularLocation>
</comment>
<dbReference type="GO" id="GO:0004808">
    <property type="term" value="F:tRNA (5-methylaminomethyl-2-thiouridylate)(34)-methyltransferase activity"/>
    <property type="evidence" value="ECO:0007669"/>
    <property type="project" value="UniProtKB-EC"/>
</dbReference>
<dbReference type="InterPro" id="IPR006076">
    <property type="entry name" value="FAD-dep_OxRdtase"/>
</dbReference>
<gene>
    <name evidence="10 13" type="primary">mnmC</name>
    <name evidence="13" type="ORF">PGB34_06065</name>
</gene>
<dbReference type="GO" id="GO:0050660">
    <property type="term" value="F:flavin adenine dinucleotide binding"/>
    <property type="evidence" value="ECO:0007669"/>
    <property type="project" value="UniProtKB-UniRule"/>
</dbReference>
<organism evidence="13 14">
    <name type="scientific">Xenophilus arseniciresistens</name>
    <dbReference type="NCBI Taxonomy" id="1283306"/>
    <lineage>
        <taxon>Bacteria</taxon>
        <taxon>Pseudomonadati</taxon>
        <taxon>Pseudomonadota</taxon>
        <taxon>Betaproteobacteria</taxon>
        <taxon>Burkholderiales</taxon>
        <taxon>Comamonadaceae</taxon>
        <taxon>Xenophilus</taxon>
    </lineage>
</organism>
<evidence type="ECO:0000256" key="9">
    <source>
        <dbReference type="ARBA" id="ARBA00023268"/>
    </source>
</evidence>
<dbReference type="NCBIfam" id="NF033855">
    <property type="entry name" value="tRNA_MNMC2"/>
    <property type="match status" value="1"/>
</dbReference>
<dbReference type="Proteomes" id="UP001212602">
    <property type="component" value="Unassembled WGS sequence"/>
</dbReference>
<dbReference type="GO" id="GO:0005737">
    <property type="term" value="C:cytoplasm"/>
    <property type="evidence" value="ECO:0007669"/>
    <property type="project" value="UniProtKB-SubCell"/>
</dbReference>
<comment type="similarity">
    <text evidence="10">In the N-terminal section; belongs to the methyltransferase superfamily. tRNA (mnm(5)s(2)U34)-methyltransferase family.</text>
</comment>
<dbReference type="GO" id="GO:0032259">
    <property type="term" value="P:methylation"/>
    <property type="evidence" value="ECO:0007669"/>
    <property type="project" value="UniProtKB-KW"/>
</dbReference>
<dbReference type="Gene3D" id="3.30.9.10">
    <property type="entry name" value="D-Amino Acid Oxidase, subunit A, domain 2"/>
    <property type="match status" value="1"/>
</dbReference>
<dbReference type="EC" id="1.5.-.-" evidence="10"/>
<evidence type="ECO:0000256" key="4">
    <source>
        <dbReference type="ARBA" id="ARBA00022679"/>
    </source>
</evidence>
<dbReference type="AlphaFoldDB" id="A0AAE3SYW4"/>
<proteinExistence type="inferred from homology"/>
<evidence type="ECO:0000256" key="6">
    <source>
        <dbReference type="ARBA" id="ARBA00022694"/>
    </source>
</evidence>
<comment type="function">
    <text evidence="10">Catalyzes the last two steps in the biosynthesis of 5-methylaminomethyl-2-thiouridine (mnm(5)s(2)U) at the wobble position (U34) in tRNA. Catalyzes the FAD-dependent demodification of cmnm(5)s(2)U34 to nm(5)s(2)U34, followed by the transfer of a methyl group from S-adenosyl-L-methionine to nm(5)s(2)U34, to form mnm(5)s(2)U34.</text>
</comment>
<evidence type="ECO:0000259" key="11">
    <source>
        <dbReference type="Pfam" id="PF01266"/>
    </source>
</evidence>
<feature type="region of interest" description="tRNA (mnm(5)s(2)U34)-methyltransferase" evidence="10">
    <location>
        <begin position="1"/>
        <end position="229"/>
    </location>
</feature>
<dbReference type="Pfam" id="PF05430">
    <property type="entry name" value="Methyltransf_30"/>
    <property type="match status" value="1"/>
</dbReference>
<dbReference type="PANTHER" id="PTHR13847">
    <property type="entry name" value="SARCOSINE DEHYDROGENASE-RELATED"/>
    <property type="match status" value="1"/>
</dbReference>
<feature type="domain" description="FAD dependent oxidoreductase" evidence="11">
    <location>
        <begin position="254"/>
        <end position="600"/>
    </location>
</feature>
<evidence type="ECO:0000259" key="12">
    <source>
        <dbReference type="Pfam" id="PF05430"/>
    </source>
</evidence>
<comment type="catalytic activity">
    <reaction evidence="10">
        <text>5-aminomethyl-2-thiouridine(34) in tRNA + S-adenosyl-L-methionine = 5-methylaminomethyl-2-thiouridine(34) in tRNA + S-adenosyl-L-homocysteine + H(+)</text>
        <dbReference type="Rhea" id="RHEA:19569"/>
        <dbReference type="Rhea" id="RHEA-COMP:10195"/>
        <dbReference type="Rhea" id="RHEA-COMP:10197"/>
        <dbReference type="ChEBI" id="CHEBI:15378"/>
        <dbReference type="ChEBI" id="CHEBI:57856"/>
        <dbReference type="ChEBI" id="CHEBI:59789"/>
        <dbReference type="ChEBI" id="CHEBI:74454"/>
        <dbReference type="ChEBI" id="CHEBI:74455"/>
        <dbReference type="EC" id="2.1.1.61"/>
    </reaction>
</comment>
<dbReference type="RefSeq" id="WP_271427167.1">
    <property type="nucleotide sequence ID" value="NZ_JAQIPB010000002.1"/>
</dbReference>
<evidence type="ECO:0000256" key="10">
    <source>
        <dbReference type="HAMAP-Rule" id="MF_01102"/>
    </source>
</evidence>
<evidence type="ECO:0000313" key="14">
    <source>
        <dbReference type="Proteomes" id="UP001212602"/>
    </source>
</evidence>
<evidence type="ECO:0000256" key="7">
    <source>
        <dbReference type="ARBA" id="ARBA00022827"/>
    </source>
</evidence>
<keyword evidence="6 10" id="KW-0819">tRNA processing</keyword>
<reference evidence="13" key="1">
    <citation type="submission" date="2023-01" db="EMBL/GenBank/DDBJ databases">
        <title>Xenophilus mangrovi sp. nov., isolated from soil of Mangrove nature reserve.</title>
        <authorList>
            <person name="Xu S."/>
            <person name="Liu Z."/>
            <person name="Xu Y."/>
        </authorList>
    </citation>
    <scope>NUCLEOTIDE SEQUENCE</scope>
    <source>
        <strain evidence="13">YW8</strain>
    </source>
</reference>
<dbReference type="InterPro" id="IPR036188">
    <property type="entry name" value="FAD/NAD-bd_sf"/>
</dbReference>
<dbReference type="InterPro" id="IPR008471">
    <property type="entry name" value="MnmC-like_methylTransf"/>
</dbReference>
<keyword evidence="3 10" id="KW-0285">Flavoprotein</keyword>
<dbReference type="PANTHER" id="PTHR13847:SF283">
    <property type="entry name" value="TRNA 5-METHYLAMINOMETHYL-2-THIOURIDINE BIOSYNTHESIS BIFUNCTIONAL PROTEIN MNMC"/>
    <property type="match status" value="1"/>
</dbReference>
<feature type="domain" description="MnmC-like methyltransferase" evidence="12">
    <location>
        <begin position="106"/>
        <end position="227"/>
    </location>
</feature>
<keyword evidence="2 10" id="KW-0489">Methyltransferase</keyword>
<dbReference type="GO" id="GO:0002097">
    <property type="term" value="P:tRNA wobble base modification"/>
    <property type="evidence" value="ECO:0007669"/>
    <property type="project" value="UniProtKB-UniRule"/>
</dbReference>
<evidence type="ECO:0000313" key="13">
    <source>
        <dbReference type="EMBL" id="MDA7415925.1"/>
    </source>
</evidence>
<comment type="similarity">
    <text evidence="10">In the C-terminal section; belongs to the DAO family.</text>
</comment>
<dbReference type="Gene3D" id="3.40.50.150">
    <property type="entry name" value="Vaccinia Virus protein VP39"/>
    <property type="match status" value="1"/>
</dbReference>
<dbReference type="EMBL" id="JAQIPB010000002">
    <property type="protein sequence ID" value="MDA7415925.1"/>
    <property type="molecule type" value="Genomic_DNA"/>
</dbReference>
<dbReference type="GO" id="GO:0016645">
    <property type="term" value="F:oxidoreductase activity, acting on the CH-NH group of donors"/>
    <property type="evidence" value="ECO:0007669"/>
    <property type="project" value="InterPro"/>
</dbReference>
<dbReference type="NCBIfam" id="TIGR03197">
    <property type="entry name" value="MnmC_Cterm"/>
    <property type="match status" value="1"/>
</dbReference>
<dbReference type="Gene3D" id="3.50.50.60">
    <property type="entry name" value="FAD/NAD(P)-binding domain"/>
    <property type="match status" value="1"/>
</dbReference>
<feature type="region of interest" description="FAD-dependent cmnm(5)s(2)U34 oxidoreductase" evidence="10">
    <location>
        <begin position="257"/>
        <end position="625"/>
    </location>
</feature>
<dbReference type="InterPro" id="IPR047785">
    <property type="entry name" value="tRNA_MNMC2"/>
</dbReference>
<keyword evidence="4 10" id="KW-0808">Transferase</keyword>
<evidence type="ECO:0000256" key="5">
    <source>
        <dbReference type="ARBA" id="ARBA00022691"/>
    </source>
</evidence>
<comment type="cofactor">
    <cofactor evidence="10">
        <name>FAD</name>
        <dbReference type="ChEBI" id="CHEBI:57692"/>
    </cofactor>
</comment>
<dbReference type="InterPro" id="IPR023032">
    <property type="entry name" value="tRNA_MAMT_biosynth_bifunc_MnmC"/>
</dbReference>